<dbReference type="PANTHER" id="PTHR30483">
    <property type="entry name" value="LEUCINE-SPECIFIC-BINDING PROTEIN"/>
    <property type="match status" value="1"/>
</dbReference>
<protein>
    <submittedName>
        <fullName evidence="7">ABC transporter substrate-binding protein</fullName>
    </submittedName>
</protein>
<proteinExistence type="inferred from homology"/>
<keyword evidence="8" id="KW-1185">Reference proteome</keyword>
<keyword evidence="4" id="KW-0029">Amino-acid transport</keyword>
<evidence type="ECO:0000256" key="4">
    <source>
        <dbReference type="ARBA" id="ARBA00022970"/>
    </source>
</evidence>
<evidence type="ECO:0000256" key="3">
    <source>
        <dbReference type="ARBA" id="ARBA00022729"/>
    </source>
</evidence>
<dbReference type="InterPro" id="IPR000709">
    <property type="entry name" value="Leu_Ile_Val-bd"/>
</dbReference>
<evidence type="ECO:0000259" key="6">
    <source>
        <dbReference type="Pfam" id="PF13458"/>
    </source>
</evidence>
<feature type="domain" description="Leucine-binding protein" evidence="6">
    <location>
        <begin position="50"/>
        <end position="388"/>
    </location>
</feature>
<sequence length="399" mass="41779">MKKFIKQAGAVLTIGALLAGVTGCGSQAAPANGSTAKSSGSGSSASSGGEIKIGLMADMTGPAALSGKEKLNGAQLAVDEINAAGGINGKKLKLVTEDDQGTNQGGVASFQKLVSDPSIVAVVGSIRSTIVQATDTYVKKTQIPVMIGGTNPGLTHAGDKWVFRARPNDNYSSKALASYITQDLKGKKVAILHDTDAFGSAGGKLLDQDLKQMGATVVSDQGYTTATKDYTAYLENIKKSGADVLGTYMTNSEDAAQMIRQLRQLGLNIKVAGSPSIIDQVTIKLAKQQLEGVYGVADFVTNGNDAAKKFTAAYKAKYGNNPDNYSSYPYDAINILANAMKKVGTDPNKLRQAILDTQHYQGAEGEYNFDKNGDGLHSYTVVEIKGGKVVPIKTVSFTN</sequence>
<evidence type="ECO:0000313" key="8">
    <source>
        <dbReference type="Proteomes" id="UP000830167"/>
    </source>
</evidence>
<gene>
    <name evidence="7" type="ORF">LSG31_10000</name>
</gene>
<comment type="similarity">
    <text evidence="1">Belongs to the leucine-binding protein family.</text>
</comment>
<evidence type="ECO:0000256" key="1">
    <source>
        <dbReference type="ARBA" id="ARBA00010062"/>
    </source>
</evidence>
<evidence type="ECO:0000313" key="7">
    <source>
        <dbReference type="EMBL" id="UOF92455.1"/>
    </source>
</evidence>
<dbReference type="RefSeq" id="WP_347439121.1">
    <property type="nucleotide sequence ID" value="NZ_CP089291.1"/>
</dbReference>
<dbReference type="Gene3D" id="3.40.50.2300">
    <property type="match status" value="2"/>
</dbReference>
<name>A0ABY4CPN2_9BACL</name>
<reference evidence="7" key="1">
    <citation type="submission" date="2021-12" db="EMBL/GenBank/DDBJ databases">
        <title>Alicyclobacillaceae gen. nov., sp. nov., isolated from chalcocite enrichment system.</title>
        <authorList>
            <person name="Jiang Z."/>
        </authorList>
    </citation>
    <scope>NUCLEOTIDE SEQUENCE</scope>
    <source>
        <strain evidence="7">MYW30-H2</strain>
    </source>
</reference>
<evidence type="ECO:0000256" key="5">
    <source>
        <dbReference type="SAM" id="SignalP"/>
    </source>
</evidence>
<dbReference type="PROSITE" id="PS51257">
    <property type="entry name" value="PROKAR_LIPOPROTEIN"/>
    <property type="match status" value="1"/>
</dbReference>
<feature type="chain" id="PRO_5045228243" evidence="5">
    <location>
        <begin position="29"/>
        <end position="399"/>
    </location>
</feature>
<dbReference type="Proteomes" id="UP000830167">
    <property type="component" value="Chromosome"/>
</dbReference>
<evidence type="ECO:0000256" key="2">
    <source>
        <dbReference type="ARBA" id="ARBA00022448"/>
    </source>
</evidence>
<accession>A0ABY4CPN2</accession>
<dbReference type="PANTHER" id="PTHR30483:SF6">
    <property type="entry name" value="PERIPLASMIC BINDING PROTEIN OF ABC TRANSPORTER FOR NATURAL AMINO ACIDS"/>
    <property type="match status" value="1"/>
</dbReference>
<organism evidence="7 8">
    <name type="scientific">Fodinisporobacter ferrooxydans</name>
    <dbReference type="NCBI Taxonomy" id="2901836"/>
    <lineage>
        <taxon>Bacteria</taxon>
        <taxon>Bacillati</taxon>
        <taxon>Bacillota</taxon>
        <taxon>Bacilli</taxon>
        <taxon>Bacillales</taxon>
        <taxon>Alicyclobacillaceae</taxon>
        <taxon>Fodinisporobacter</taxon>
    </lineage>
</organism>
<dbReference type="Pfam" id="PF13458">
    <property type="entry name" value="Peripla_BP_6"/>
    <property type="match status" value="1"/>
</dbReference>
<dbReference type="EMBL" id="CP089291">
    <property type="protein sequence ID" value="UOF92455.1"/>
    <property type="molecule type" value="Genomic_DNA"/>
</dbReference>
<dbReference type="InterPro" id="IPR028082">
    <property type="entry name" value="Peripla_BP_I"/>
</dbReference>
<dbReference type="SUPFAM" id="SSF53822">
    <property type="entry name" value="Periplasmic binding protein-like I"/>
    <property type="match status" value="1"/>
</dbReference>
<dbReference type="PRINTS" id="PR00337">
    <property type="entry name" value="LEUILEVALBP"/>
</dbReference>
<keyword evidence="3 5" id="KW-0732">Signal</keyword>
<dbReference type="InterPro" id="IPR051010">
    <property type="entry name" value="BCAA_transport"/>
</dbReference>
<feature type="signal peptide" evidence="5">
    <location>
        <begin position="1"/>
        <end position="28"/>
    </location>
</feature>
<dbReference type="InterPro" id="IPR028081">
    <property type="entry name" value="Leu-bd"/>
</dbReference>
<keyword evidence="2" id="KW-0813">Transport</keyword>